<evidence type="ECO:0000259" key="2">
    <source>
        <dbReference type="PROSITE" id="PS50279"/>
    </source>
</evidence>
<feature type="chain" id="PRO_5004733571" evidence="1">
    <location>
        <begin position="17"/>
        <end position="100"/>
    </location>
</feature>
<accession>V5GMW4</accession>
<dbReference type="GO" id="GO:0004867">
    <property type="term" value="F:serine-type endopeptidase inhibitor activity"/>
    <property type="evidence" value="ECO:0007669"/>
    <property type="project" value="InterPro"/>
</dbReference>
<dbReference type="SMART" id="SM00131">
    <property type="entry name" value="KU"/>
    <property type="match status" value="1"/>
</dbReference>
<protein>
    <submittedName>
        <fullName evidence="3">Putative secreted protein</fullName>
    </submittedName>
</protein>
<feature type="domain" description="BPTI/Kunitz inhibitor" evidence="2">
    <location>
        <begin position="25"/>
        <end position="80"/>
    </location>
</feature>
<dbReference type="EMBL" id="GANP01012768">
    <property type="protein sequence ID" value="JAB71700.1"/>
    <property type="molecule type" value="mRNA"/>
</dbReference>
<name>V5GMW4_IXORI</name>
<dbReference type="Pfam" id="PF00014">
    <property type="entry name" value="Kunitz_BPTI"/>
    <property type="match status" value="1"/>
</dbReference>
<reference evidence="3" key="1">
    <citation type="journal article" date="2015" name="Sci. Rep.">
        <title>Tissue- and time-dependent transcription in Ixodes ricinus salivary glands and midguts when blood feeding on the vertebrate host.</title>
        <authorList>
            <person name="Kotsyfakis M."/>
            <person name="Schwarz A."/>
            <person name="Erhart J."/>
            <person name="Ribeiro J.M."/>
        </authorList>
    </citation>
    <scope>NUCLEOTIDE SEQUENCE</scope>
    <source>
        <tissue evidence="3">Salivary gland and midgut</tissue>
    </source>
</reference>
<dbReference type="SUPFAM" id="SSF57362">
    <property type="entry name" value="BPTI-like"/>
    <property type="match status" value="1"/>
</dbReference>
<dbReference type="PROSITE" id="PS50279">
    <property type="entry name" value="BPTI_KUNITZ_2"/>
    <property type="match status" value="1"/>
</dbReference>
<dbReference type="AlphaFoldDB" id="V5GMW4"/>
<proteinExistence type="evidence at transcript level"/>
<feature type="signal peptide" evidence="1">
    <location>
        <begin position="1"/>
        <end position="16"/>
    </location>
</feature>
<dbReference type="InterPro" id="IPR036880">
    <property type="entry name" value="Kunitz_BPTI_sf"/>
</dbReference>
<evidence type="ECO:0000256" key="1">
    <source>
        <dbReference type="SAM" id="SignalP"/>
    </source>
</evidence>
<dbReference type="Gene3D" id="4.10.410.10">
    <property type="entry name" value="Pancreatic trypsin inhibitor Kunitz domain"/>
    <property type="match status" value="1"/>
</dbReference>
<keyword evidence="1" id="KW-0732">Signal</keyword>
<organism evidence="3">
    <name type="scientific">Ixodes ricinus</name>
    <name type="common">Common tick</name>
    <name type="synonym">Acarus ricinus</name>
    <dbReference type="NCBI Taxonomy" id="34613"/>
    <lineage>
        <taxon>Eukaryota</taxon>
        <taxon>Metazoa</taxon>
        <taxon>Ecdysozoa</taxon>
        <taxon>Arthropoda</taxon>
        <taxon>Chelicerata</taxon>
        <taxon>Arachnida</taxon>
        <taxon>Acari</taxon>
        <taxon>Parasitiformes</taxon>
        <taxon>Ixodida</taxon>
        <taxon>Ixodoidea</taxon>
        <taxon>Ixodidae</taxon>
        <taxon>Ixodinae</taxon>
        <taxon>Ixodes</taxon>
    </lineage>
</organism>
<evidence type="ECO:0000313" key="3">
    <source>
        <dbReference type="EMBL" id="JAB71700.1"/>
    </source>
</evidence>
<dbReference type="InterPro" id="IPR002223">
    <property type="entry name" value="Kunitz_BPTI"/>
</dbReference>
<sequence length="100" mass="10896">MKLLLIAVVICIYASGFLTSAEVKCEPLYNGGRGGRGGGYVIPKWSFDPRSNHCEQVMVKSVCRGSSNCFNTKEDCEEDCVTVHDGAGLEEAFDSFHKVS</sequence>